<dbReference type="GO" id="GO:0007267">
    <property type="term" value="P:cell-cell signaling"/>
    <property type="evidence" value="ECO:0007669"/>
    <property type="project" value="TreeGrafter"/>
</dbReference>
<comment type="subcellular location">
    <subcellularLocation>
        <location evidence="1">Secreted</location>
    </subcellularLocation>
</comment>
<organism evidence="9 10">
    <name type="scientific">Esox lucius</name>
    <name type="common">Northern pike</name>
    <dbReference type="NCBI Taxonomy" id="8010"/>
    <lineage>
        <taxon>Eukaryota</taxon>
        <taxon>Metazoa</taxon>
        <taxon>Chordata</taxon>
        <taxon>Craniata</taxon>
        <taxon>Vertebrata</taxon>
        <taxon>Euteleostomi</taxon>
        <taxon>Actinopterygii</taxon>
        <taxon>Neopterygii</taxon>
        <taxon>Teleostei</taxon>
        <taxon>Protacanthopterygii</taxon>
        <taxon>Esociformes</taxon>
        <taxon>Esocidae</taxon>
        <taxon>Esox</taxon>
    </lineage>
</organism>
<evidence type="ECO:0000313" key="10">
    <source>
        <dbReference type="Proteomes" id="UP000265140"/>
    </source>
</evidence>
<keyword evidence="6" id="KW-0340">Growth factor binding</keyword>
<evidence type="ECO:0000256" key="1">
    <source>
        <dbReference type="ARBA" id="ARBA00004613"/>
    </source>
</evidence>
<dbReference type="InterPro" id="IPR010510">
    <property type="entry name" value="FGF1-bd"/>
</dbReference>
<reference evidence="9 10" key="1">
    <citation type="submission" date="2020-02" db="EMBL/GenBank/DDBJ databases">
        <title>Esox lucius (northern pike) genome, fEsoLuc1, primary haplotype.</title>
        <authorList>
            <person name="Myers G."/>
            <person name="Karagic N."/>
            <person name="Meyer A."/>
            <person name="Pippel M."/>
            <person name="Reichard M."/>
            <person name="Winkler S."/>
            <person name="Tracey A."/>
            <person name="Sims Y."/>
            <person name="Howe K."/>
            <person name="Rhie A."/>
            <person name="Formenti G."/>
            <person name="Durbin R."/>
            <person name="Fedrigo O."/>
            <person name="Jarvis E.D."/>
        </authorList>
    </citation>
    <scope>NUCLEOTIDE SEQUENCE [LARGE SCALE GENOMIC DNA]</scope>
</reference>
<dbReference type="CTD" id="799002"/>
<dbReference type="GeneTree" id="ENSGT00940000154372"/>
<keyword evidence="5" id="KW-1015">Disulfide bond</keyword>
<reference evidence="9" key="2">
    <citation type="submission" date="2025-08" db="UniProtKB">
        <authorList>
            <consortium name="Ensembl"/>
        </authorList>
    </citation>
    <scope>IDENTIFICATION</scope>
</reference>
<evidence type="ECO:0000256" key="7">
    <source>
        <dbReference type="SAM" id="MobiDB-lite"/>
    </source>
</evidence>
<dbReference type="PANTHER" id="PTHR15258">
    <property type="entry name" value="FGF BINDING PROTEIN-RELATED"/>
    <property type="match status" value="1"/>
</dbReference>
<sequence>MTHLTNLAVLLVIACISQQLMVANCQGPKKRGMKKKEKVGPKDESQPKPSVPSTDKRNSSPNVKGVFKGKFTKDKAQCTWVATGADAFVLGVNCKKGEKSFDCEYVARPATCPGYESNAKAYWKQISRSLKKQKKLCMDSTVLIKAGMCRNAPQDAHFKLNKKNQDIVIPLPRTTVQTRSSSETTSRAKSCAVHNKKLAEDYCADSWSSVCAFLFSMVQNDEC</sequence>
<comment type="similarity">
    <text evidence="2">Belongs to the fibroblast growth factor-binding protein family.</text>
</comment>
<dbReference type="GO" id="GO:0019838">
    <property type="term" value="F:growth factor binding"/>
    <property type="evidence" value="ECO:0007669"/>
    <property type="project" value="UniProtKB-KW"/>
</dbReference>
<reference evidence="9" key="3">
    <citation type="submission" date="2025-09" db="UniProtKB">
        <authorList>
            <consortium name="Ensembl"/>
        </authorList>
    </citation>
    <scope>IDENTIFICATION</scope>
</reference>
<dbReference type="AlphaFoldDB" id="A0AAY5LB36"/>
<keyword evidence="10" id="KW-1185">Reference proteome</keyword>
<dbReference type="Ensembl" id="ENSELUT00000099054.1">
    <property type="protein sequence ID" value="ENSELUP00000097905.1"/>
    <property type="gene ID" value="ENSELUG00000044864.1"/>
</dbReference>
<name>A0AAY5LB36_ESOLU</name>
<evidence type="ECO:0000256" key="2">
    <source>
        <dbReference type="ARBA" id="ARBA00008326"/>
    </source>
</evidence>
<proteinExistence type="inferred from homology"/>
<feature type="region of interest" description="Disordered" evidence="7">
    <location>
        <begin position="27"/>
        <end position="66"/>
    </location>
</feature>
<dbReference type="Proteomes" id="UP000265140">
    <property type="component" value="Chromosome 4"/>
</dbReference>
<keyword evidence="4 8" id="KW-0732">Signal</keyword>
<accession>A0AAY5LB36</accession>
<evidence type="ECO:0000256" key="5">
    <source>
        <dbReference type="ARBA" id="ARBA00023157"/>
    </source>
</evidence>
<feature type="compositionally biased region" description="Basic residues" evidence="7">
    <location>
        <begin position="28"/>
        <end position="37"/>
    </location>
</feature>
<evidence type="ECO:0000256" key="4">
    <source>
        <dbReference type="ARBA" id="ARBA00022729"/>
    </source>
</evidence>
<dbReference type="PANTHER" id="PTHR15258:SF2">
    <property type="entry name" value="FIBROBLAST GROWTH FACTOR-BINDING PROTEIN 1"/>
    <property type="match status" value="1"/>
</dbReference>
<evidence type="ECO:0000256" key="8">
    <source>
        <dbReference type="SAM" id="SignalP"/>
    </source>
</evidence>
<dbReference type="RefSeq" id="XP_010895518.2">
    <property type="nucleotide sequence ID" value="XM_010897216.3"/>
</dbReference>
<dbReference type="GO" id="GO:0005576">
    <property type="term" value="C:extracellular region"/>
    <property type="evidence" value="ECO:0007669"/>
    <property type="project" value="UniProtKB-SubCell"/>
</dbReference>
<evidence type="ECO:0000256" key="3">
    <source>
        <dbReference type="ARBA" id="ARBA00022525"/>
    </source>
</evidence>
<dbReference type="GeneID" id="105026039"/>
<dbReference type="Pfam" id="PF06473">
    <property type="entry name" value="FGF-BP1"/>
    <property type="match status" value="2"/>
</dbReference>
<protein>
    <recommendedName>
        <fullName evidence="11">Fibroblast growth factor-binding protein 1</fullName>
    </recommendedName>
</protein>
<dbReference type="KEGG" id="els:105026039"/>
<evidence type="ECO:0000313" key="9">
    <source>
        <dbReference type="Ensembl" id="ENSELUP00000097905.1"/>
    </source>
</evidence>
<feature type="signal peptide" evidence="8">
    <location>
        <begin position="1"/>
        <end position="25"/>
    </location>
</feature>
<evidence type="ECO:0000256" key="6">
    <source>
        <dbReference type="ARBA" id="ARBA00023183"/>
    </source>
</evidence>
<feature type="chain" id="PRO_5044276186" description="Fibroblast growth factor-binding protein 1" evidence="8">
    <location>
        <begin position="26"/>
        <end position="223"/>
    </location>
</feature>
<evidence type="ECO:0008006" key="11">
    <source>
        <dbReference type="Google" id="ProtNLM"/>
    </source>
</evidence>
<keyword evidence="3" id="KW-0964">Secreted</keyword>